<dbReference type="InterPro" id="IPR023027">
    <property type="entry name" value="Mannitol_DH_CS"/>
</dbReference>
<dbReference type="PROSITE" id="PS00974">
    <property type="entry name" value="MANNITOL_DHGENASE"/>
    <property type="match status" value="1"/>
</dbReference>
<organism evidence="5 6">
    <name type="scientific">Rhodovastum atsumiense</name>
    <dbReference type="NCBI Taxonomy" id="504468"/>
    <lineage>
        <taxon>Bacteria</taxon>
        <taxon>Pseudomonadati</taxon>
        <taxon>Pseudomonadota</taxon>
        <taxon>Alphaproteobacteria</taxon>
        <taxon>Acetobacterales</taxon>
        <taxon>Acetobacteraceae</taxon>
        <taxon>Rhodovastum</taxon>
    </lineage>
</organism>
<evidence type="ECO:0000256" key="2">
    <source>
        <dbReference type="ARBA" id="ARBA00023027"/>
    </source>
</evidence>
<evidence type="ECO:0000259" key="3">
    <source>
        <dbReference type="Pfam" id="PF01232"/>
    </source>
</evidence>
<keyword evidence="6" id="KW-1185">Reference proteome</keyword>
<dbReference type="Gene3D" id="3.40.50.720">
    <property type="entry name" value="NAD(P)-binding Rossmann-like Domain"/>
    <property type="match status" value="1"/>
</dbReference>
<dbReference type="Proteomes" id="UP000325255">
    <property type="component" value="Unassembled WGS sequence"/>
</dbReference>
<keyword evidence="1" id="KW-0560">Oxidoreductase</keyword>
<dbReference type="InterPro" id="IPR000669">
    <property type="entry name" value="Mannitol_DH"/>
</dbReference>
<reference evidence="5 6" key="1">
    <citation type="submission" date="2019-09" db="EMBL/GenBank/DDBJ databases">
        <title>Genome sequence of Rhodovastum atsumiense, a diverse member of the Acetobacteraceae family of non-sulfur purple photosynthetic bacteria.</title>
        <authorList>
            <person name="Meyer T."/>
            <person name="Kyndt J."/>
        </authorList>
    </citation>
    <scope>NUCLEOTIDE SEQUENCE [LARGE SCALE GENOMIC DNA]</scope>
    <source>
        <strain evidence="5 6">DSM 21279</strain>
    </source>
</reference>
<dbReference type="Pfam" id="PF01232">
    <property type="entry name" value="Mannitol_dh"/>
    <property type="match status" value="1"/>
</dbReference>
<dbReference type="GO" id="GO:0019594">
    <property type="term" value="P:mannitol metabolic process"/>
    <property type="evidence" value="ECO:0007669"/>
    <property type="project" value="InterPro"/>
</dbReference>
<comment type="caution">
    <text evidence="5">The sequence shown here is derived from an EMBL/GenBank/DDBJ whole genome shotgun (WGS) entry which is preliminary data.</text>
</comment>
<dbReference type="Gene3D" id="1.10.1040.10">
    <property type="entry name" value="N-(1-d-carboxylethyl)-l-norvaline Dehydrogenase, domain 2"/>
    <property type="match status" value="1"/>
</dbReference>
<feature type="domain" description="Mannitol dehydrogenase N-terminal" evidence="3">
    <location>
        <begin position="31"/>
        <end position="281"/>
    </location>
</feature>
<dbReference type="InterPro" id="IPR013131">
    <property type="entry name" value="Mannitol_DH_N"/>
</dbReference>
<evidence type="ECO:0000313" key="5">
    <source>
        <dbReference type="EMBL" id="KAA5610091.1"/>
    </source>
</evidence>
<dbReference type="RefSeq" id="WP_150042833.1">
    <property type="nucleotide sequence ID" value="NZ_OW485601.1"/>
</dbReference>
<dbReference type="InterPro" id="IPR008927">
    <property type="entry name" value="6-PGluconate_DH-like_C_sf"/>
</dbReference>
<evidence type="ECO:0000259" key="4">
    <source>
        <dbReference type="Pfam" id="PF08125"/>
    </source>
</evidence>
<dbReference type="OrthoDB" id="271711at2"/>
<dbReference type="GO" id="GO:0016616">
    <property type="term" value="F:oxidoreductase activity, acting on the CH-OH group of donors, NAD or NADP as acceptor"/>
    <property type="evidence" value="ECO:0007669"/>
    <property type="project" value="TreeGrafter"/>
</dbReference>
<name>A0A5M6IPB4_9PROT</name>
<dbReference type="InterPro" id="IPR036291">
    <property type="entry name" value="NAD(P)-bd_dom_sf"/>
</dbReference>
<keyword evidence="2" id="KW-0520">NAD</keyword>
<proteinExistence type="predicted"/>
<dbReference type="InterPro" id="IPR013118">
    <property type="entry name" value="Mannitol_DH_C"/>
</dbReference>
<sequence length="493" mass="53683">MSAIELSRRTLAAITAPVRLPGYDPATVVPGIVHLGFGGFHRAHMARYTHELMQRDLAALSWGIVGAGLLPADKRMHDAMVPQDALYTLIERGAGGEAVSVIGSVARIIYAGESSAALLAELDNPAIRIASLTVTENGYCLDPATRRLDPGHPAIRQDLATPESPRSAIGILVEACRRRRAAAGAPFTALSCDNIQHNGDVLREAVLTLAELRGSGLAGWIAAHVPFPNTMVDRITPVTAPEDIAHLERRYGIADRWPVVCEDFTQWVIEDRFAAGRPAWEQVGAQFVPDVAPYEMMKLRLLNGSHLAVAALGRLCGYTYIDETMADPLFRRYMAALMDRETGPTLPDVPRIDLADYKRTLIARFANPAIKDTVERVNTDAPLNVLVVPITARLEQGGSIDLLALALAGWMRRVRGDDEQGRPIDVRHPMAALLRQKAEEGGQDPAPLLSIRPLFGLLGTDARLTVPVRKWLGSLYEVGSHRTLERAAVELGF</sequence>
<protein>
    <submittedName>
        <fullName evidence="5">Mannitol dehydrogenase family protein</fullName>
    </submittedName>
</protein>
<evidence type="ECO:0000313" key="6">
    <source>
        <dbReference type="Proteomes" id="UP000325255"/>
    </source>
</evidence>
<dbReference type="InterPro" id="IPR013328">
    <property type="entry name" value="6PGD_dom2"/>
</dbReference>
<dbReference type="InterPro" id="IPR050988">
    <property type="entry name" value="Mannitol_DH/Oxidoreductase"/>
</dbReference>
<evidence type="ECO:0000256" key="1">
    <source>
        <dbReference type="ARBA" id="ARBA00023002"/>
    </source>
</evidence>
<dbReference type="PANTHER" id="PTHR43362:SF1">
    <property type="entry name" value="MANNITOL DEHYDROGENASE 2-RELATED"/>
    <property type="match status" value="1"/>
</dbReference>
<dbReference type="Pfam" id="PF08125">
    <property type="entry name" value="Mannitol_dh_C"/>
    <property type="match status" value="1"/>
</dbReference>
<gene>
    <name evidence="5" type="ORF">F1189_20980</name>
</gene>
<accession>A0A5M6IPB4</accession>
<feature type="domain" description="Mannitol dehydrogenase C-terminal" evidence="4">
    <location>
        <begin position="290"/>
        <end position="464"/>
    </location>
</feature>
<dbReference type="PANTHER" id="PTHR43362">
    <property type="entry name" value="MANNITOL DEHYDROGENASE DSF1-RELATED"/>
    <property type="match status" value="1"/>
</dbReference>
<dbReference type="SUPFAM" id="SSF51735">
    <property type="entry name" value="NAD(P)-binding Rossmann-fold domains"/>
    <property type="match status" value="1"/>
</dbReference>
<dbReference type="SUPFAM" id="SSF48179">
    <property type="entry name" value="6-phosphogluconate dehydrogenase C-terminal domain-like"/>
    <property type="match status" value="1"/>
</dbReference>
<dbReference type="AlphaFoldDB" id="A0A5M6IPB4"/>
<dbReference type="PRINTS" id="PR00084">
    <property type="entry name" value="MTLDHDRGNASE"/>
</dbReference>
<dbReference type="EMBL" id="VWPK01000038">
    <property type="protein sequence ID" value="KAA5610091.1"/>
    <property type="molecule type" value="Genomic_DNA"/>
</dbReference>